<dbReference type="Pfam" id="PF02152">
    <property type="entry name" value="FolB"/>
    <property type="match status" value="1"/>
</dbReference>
<evidence type="ECO:0000256" key="3">
    <source>
        <dbReference type="ARBA" id="ARBA00005708"/>
    </source>
</evidence>
<evidence type="ECO:0000259" key="7">
    <source>
        <dbReference type="SMART" id="SM00905"/>
    </source>
</evidence>
<evidence type="ECO:0000313" key="8">
    <source>
        <dbReference type="EMBL" id="TQL77645.1"/>
    </source>
</evidence>
<dbReference type="NCBIfam" id="TIGR00525">
    <property type="entry name" value="folB"/>
    <property type="match status" value="1"/>
</dbReference>
<keyword evidence="4 6" id="KW-0289">Folate biosynthesis</keyword>
<dbReference type="FunCoup" id="A0A543AYI8">
    <property type="interactions" value="119"/>
</dbReference>
<feature type="domain" description="Dihydroneopterin aldolase/epimerase" evidence="7">
    <location>
        <begin position="8"/>
        <end position="120"/>
    </location>
</feature>
<keyword evidence="5 6" id="KW-0456">Lyase</keyword>
<dbReference type="OrthoDB" id="3212934at2"/>
<dbReference type="GO" id="GO:0046654">
    <property type="term" value="P:tetrahydrofolate biosynthetic process"/>
    <property type="evidence" value="ECO:0007669"/>
    <property type="project" value="UniProtKB-UniRule"/>
</dbReference>
<dbReference type="RefSeq" id="WP_142040852.1">
    <property type="nucleotide sequence ID" value="NZ_JBHTGS010000001.1"/>
</dbReference>
<dbReference type="SUPFAM" id="SSF55620">
    <property type="entry name" value="Tetrahydrobiopterin biosynthesis enzymes-like"/>
    <property type="match status" value="1"/>
</dbReference>
<dbReference type="InterPro" id="IPR006157">
    <property type="entry name" value="FolB_dom"/>
</dbReference>
<keyword evidence="9" id="KW-1185">Reference proteome</keyword>
<dbReference type="AlphaFoldDB" id="A0A543AYI8"/>
<name>A0A543AYI8_9ACTN</name>
<sequence>MVDRPDQITLTGLRVHAHHGVYESERLTGQDFVIDVTLHLDTSRAAKSDDIADTVHYGRLADSLVQLVSGSAVNLLETLAERIASACLEDLRVMSVDVTVHKPQAPIPYSFTDVSVTIARRRP</sequence>
<proteinExistence type="inferred from homology"/>
<evidence type="ECO:0000256" key="6">
    <source>
        <dbReference type="RuleBase" id="RU362079"/>
    </source>
</evidence>
<dbReference type="EC" id="4.1.2.25" evidence="6"/>
<comment type="catalytic activity">
    <reaction evidence="1 6">
        <text>7,8-dihydroneopterin = 6-hydroxymethyl-7,8-dihydropterin + glycolaldehyde</text>
        <dbReference type="Rhea" id="RHEA:10540"/>
        <dbReference type="ChEBI" id="CHEBI:17001"/>
        <dbReference type="ChEBI" id="CHEBI:17071"/>
        <dbReference type="ChEBI" id="CHEBI:44841"/>
        <dbReference type="EC" id="4.1.2.25"/>
    </reaction>
</comment>
<dbReference type="PANTHER" id="PTHR42844:SF1">
    <property type="entry name" value="DIHYDRONEOPTERIN ALDOLASE 1-RELATED"/>
    <property type="match status" value="1"/>
</dbReference>
<dbReference type="InterPro" id="IPR006156">
    <property type="entry name" value="Dihydroneopterin_aldolase"/>
</dbReference>
<dbReference type="NCBIfam" id="TIGR00526">
    <property type="entry name" value="folB_dom"/>
    <property type="match status" value="1"/>
</dbReference>
<dbReference type="InParanoid" id="A0A543AYI8"/>
<dbReference type="SMART" id="SM00905">
    <property type="entry name" value="FolB"/>
    <property type="match status" value="1"/>
</dbReference>
<dbReference type="GO" id="GO:0046656">
    <property type="term" value="P:folic acid biosynthetic process"/>
    <property type="evidence" value="ECO:0007669"/>
    <property type="project" value="UniProtKB-UniRule"/>
</dbReference>
<dbReference type="PANTHER" id="PTHR42844">
    <property type="entry name" value="DIHYDRONEOPTERIN ALDOLASE 1-RELATED"/>
    <property type="match status" value="1"/>
</dbReference>
<comment type="similarity">
    <text evidence="3 6">Belongs to the DHNA family.</text>
</comment>
<protein>
    <recommendedName>
        <fullName evidence="6">7,8-dihydroneopterin aldolase</fullName>
        <ecNumber evidence="6">4.1.2.25</ecNumber>
    </recommendedName>
</protein>
<dbReference type="Proteomes" id="UP000317043">
    <property type="component" value="Unassembled WGS sequence"/>
</dbReference>
<evidence type="ECO:0000256" key="2">
    <source>
        <dbReference type="ARBA" id="ARBA00005013"/>
    </source>
</evidence>
<evidence type="ECO:0000256" key="4">
    <source>
        <dbReference type="ARBA" id="ARBA00022909"/>
    </source>
</evidence>
<evidence type="ECO:0000256" key="5">
    <source>
        <dbReference type="ARBA" id="ARBA00023239"/>
    </source>
</evidence>
<organism evidence="8 9">
    <name type="scientific">Stackebrandtia endophytica</name>
    <dbReference type="NCBI Taxonomy" id="1496996"/>
    <lineage>
        <taxon>Bacteria</taxon>
        <taxon>Bacillati</taxon>
        <taxon>Actinomycetota</taxon>
        <taxon>Actinomycetes</taxon>
        <taxon>Glycomycetales</taxon>
        <taxon>Glycomycetaceae</taxon>
        <taxon>Stackebrandtia</taxon>
    </lineage>
</organism>
<dbReference type="EMBL" id="VFOW01000001">
    <property type="protein sequence ID" value="TQL77645.1"/>
    <property type="molecule type" value="Genomic_DNA"/>
</dbReference>
<comment type="pathway">
    <text evidence="2 6">Cofactor biosynthesis; tetrahydrofolate biosynthesis; 2-amino-4-hydroxy-6-hydroxymethyl-7,8-dihydropteridine diphosphate from 7,8-dihydroneopterin triphosphate: step 3/4.</text>
</comment>
<dbReference type="UniPathway" id="UPA00077">
    <property type="reaction ID" value="UER00154"/>
</dbReference>
<reference evidence="8 9" key="1">
    <citation type="submission" date="2019-06" db="EMBL/GenBank/DDBJ databases">
        <title>Sequencing the genomes of 1000 actinobacteria strains.</title>
        <authorList>
            <person name="Klenk H.-P."/>
        </authorList>
    </citation>
    <scope>NUCLEOTIDE SEQUENCE [LARGE SCALE GENOMIC DNA]</scope>
    <source>
        <strain evidence="8 9">DSM 45928</strain>
    </source>
</reference>
<dbReference type="Gene3D" id="3.30.1130.10">
    <property type="match status" value="1"/>
</dbReference>
<dbReference type="InterPro" id="IPR043133">
    <property type="entry name" value="GTP-CH-I_C/QueF"/>
</dbReference>
<dbReference type="GO" id="GO:0004150">
    <property type="term" value="F:dihydroneopterin aldolase activity"/>
    <property type="evidence" value="ECO:0007669"/>
    <property type="project" value="UniProtKB-UniRule"/>
</dbReference>
<comment type="function">
    <text evidence="6">Catalyzes the conversion of 7,8-dihydroneopterin to 6-hydroxymethyl-7,8-dihydropterin.</text>
</comment>
<dbReference type="CDD" id="cd00534">
    <property type="entry name" value="DHNA_DHNTPE"/>
    <property type="match status" value="1"/>
</dbReference>
<evidence type="ECO:0000256" key="1">
    <source>
        <dbReference type="ARBA" id="ARBA00001353"/>
    </source>
</evidence>
<dbReference type="FunFam" id="3.30.1130.10:FF:000003">
    <property type="entry name" value="7,8-dihydroneopterin aldolase"/>
    <property type="match status" value="1"/>
</dbReference>
<comment type="caution">
    <text evidence="8">The sequence shown here is derived from an EMBL/GenBank/DDBJ whole genome shotgun (WGS) entry which is preliminary data.</text>
</comment>
<gene>
    <name evidence="8" type="ORF">FB566_3206</name>
</gene>
<evidence type="ECO:0000313" key="9">
    <source>
        <dbReference type="Proteomes" id="UP000317043"/>
    </source>
</evidence>
<accession>A0A543AYI8</accession>
<dbReference type="GO" id="GO:0005737">
    <property type="term" value="C:cytoplasm"/>
    <property type="evidence" value="ECO:0007669"/>
    <property type="project" value="TreeGrafter"/>
</dbReference>